<dbReference type="Pfam" id="PF04851">
    <property type="entry name" value="ResIII"/>
    <property type="match status" value="1"/>
</dbReference>
<dbReference type="EMBL" id="LHXR01000078">
    <property type="protein sequence ID" value="KXA96496.1"/>
    <property type="molecule type" value="Genomic_DNA"/>
</dbReference>
<dbReference type="Proteomes" id="UP000070463">
    <property type="component" value="Unassembled WGS sequence"/>
</dbReference>
<dbReference type="GO" id="GO:0003677">
    <property type="term" value="F:DNA binding"/>
    <property type="evidence" value="ECO:0007669"/>
    <property type="project" value="InterPro"/>
</dbReference>
<keyword evidence="3" id="KW-1185">Reference proteome</keyword>
<evidence type="ECO:0000313" key="3">
    <source>
        <dbReference type="Proteomes" id="UP000070463"/>
    </source>
</evidence>
<dbReference type="GO" id="GO:0016787">
    <property type="term" value="F:hydrolase activity"/>
    <property type="evidence" value="ECO:0007669"/>
    <property type="project" value="InterPro"/>
</dbReference>
<dbReference type="Gene3D" id="3.40.50.300">
    <property type="entry name" value="P-loop containing nucleotide triphosphate hydrolases"/>
    <property type="match status" value="1"/>
</dbReference>
<organism evidence="2 3">
    <name type="scientific">candidate division MSBL1 archaeon SCGC-AAA259I09</name>
    <dbReference type="NCBI Taxonomy" id="1698267"/>
    <lineage>
        <taxon>Archaea</taxon>
        <taxon>Methanobacteriati</taxon>
        <taxon>Methanobacteriota</taxon>
        <taxon>candidate division MSBL1</taxon>
    </lineage>
</organism>
<dbReference type="GO" id="GO:0005524">
    <property type="term" value="F:ATP binding"/>
    <property type="evidence" value="ECO:0007669"/>
    <property type="project" value="InterPro"/>
</dbReference>
<protein>
    <recommendedName>
        <fullName evidence="1">Helicase/UvrB N-terminal domain-containing protein</fullName>
    </recommendedName>
</protein>
<dbReference type="SUPFAM" id="SSF52540">
    <property type="entry name" value="P-loop containing nucleoside triphosphate hydrolases"/>
    <property type="match status" value="1"/>
</dbReference>
<sequence>MVRNDCELGLDLGPFTFVIFDECHRAKKKYAYTEVADAYVEDSPHPMILGLTASSHDRRG</sequence>
<name>A0A133UQW1_9EURY</name>
<comment type="caution">
    <text evidence="2">The sequence shown here is derived from an EMBL/GenBank/DDBJ whole genome shotgun (WGS) entry which is preliminary data.</text>
</comment>
<dbReference type="InterPro" id="IPR027417">
    <property type="entry name" value="P-loop_NTPase"/>
</dbReference>
<reference evidence="2 3" key="1">
    <citation type="journal article" date="2016" name="Sci. Rep.">
        <title>Metabolic traits of an uncultured archaeal lineage -MSBL1- from brine pools of the Red Sea.</title>
        <authorList>
            <person name="Mwirichia R."/>
            <person name="Alam I."/>
            <person name="Rashid M."/>
            <person name="Vinu M."/>
            <person name="Ba-Alawi W."/>
            <person name="Anthony Kamau A."/>
            <person name="Kamanda Ngugi D."/>
            <person name="Goker M."/>
            <person name="Klenk H.P."/>
            <person name="Bajic V."/>
            <person name="Stingl U."/>
        </authorList>
    </citation>
    <scope>NUCLEOTIDE SEQUENCE [LARGE SCALE GENOMIC DNA]</scope>
    <source>
        <strain evidence="2">SCGC-AAA259I09</strain>
    </source>
</reference>
<dbReference type="InterPro" id="IPR006935">
    <property type="entry name" value="Helicase/UvrB_N"/>
</dbReference>
<feature type="domain" description="Helicase/UvrB N-terminal" evidence="1">
    <location>
        <begin position="13"/>
        <end position="53"/>
    </location>
</feature>
<evidence type="ECO:0000259" key="1">
    <source>
        <dbReference type="Pfam" id="PF04851"/>
    </source>
</evidence>
<dbReference type="AlphaFoldDB" id="A0A133UQW1"/>
<gene>
    <name evidence="2" type="ORF">AKJ37_05085</name>
</gene>
<evidence type="ECO:0000313" key="2">
    <source>
        <dbReference type="EMBL" id="KXA96496.1"/>
    </source>
</evidence>
<accession>A0A133UQW1</accession>
<proteinExistence type="predicted"/>